<name>A0ABP1CC31_9GAMM</name>
<keyword evidence="3" id="KW-1185">Reference proteome</keyword>
<dbReference type="InterPro" id="IPR029044">
    <property type="entry name" value="Nucleotide-diphossugar_trans"/>
</dbReference>
<evidence type="ECO:0000259" key="1">
    <source>
        <dbReference type="Pfam" id="PF00535"/>
    </source>
</evidence>
<keyword evidence="2" id="KW-0808">Transferase</keyword>
<dbReference type="Pfam" id="PF00535">
    <property type="entry name" value="Glycos_transf_2"/>
    <property type="match status" value="1"/>
</dbReference>
<dbReference type="PANTHER" id="PTHR22916">
    <property type="entry name" value="GLYCOSYLTRANSFERASE"/>
    <property type="match status" value="1"/>
</dbReference>
<organism evidence="2 3">
    <name type="scientific">Candidatus Methylocalor cossyra</name>
    <dbReference type="NCBI Taxonomy" id="3108543"/>
    <lineage>
        <taxon>Bacteria</taxon>
        <taxon>Pseudomonadati</taxon>
        <taxon>Pseudomonadota</taxon>
        <taxon>Gammaproteobacteria</taxon>
        <taxon>Methylococcales</taxon>
        <taxon>Methylococcaceae</taxon>
        <taxon>Candidatus Methylocalor</taxon>
    </lineage>
</organism>
<feature type="domain" description="Glycosyltransferase 2-like" evidence="1">
    <location>
        <begin position="7"/>
        <end position="157"/>
    </location>
</feature>
<dbReference type="GO" id="GO:0016740">
    <property type="term" value="F:transferase activity"/>
    <property type="evidence" value="ECO:0007669"/>
    <property type="project" value="UniProtKB-KW"/>
</dbReference>
<sequence>MGTPCISVIMPVYNGEKYLRPAIESILGQTFTDFEFLIIDDGSTDSSVEICSSYRDPRIRLLSNGHNLGLIATLNRGLELARGEYIARMDCDDISLPERLERQLAFLNRHPDVGLCGTWFERFYRNESIILKPPTDDRLIRFFLLFDNAFAHNTIVMRKDFVQRYGLRYDPEYKYSEDYEFWVRCAQHTKVANIPEVLVRYRFHPENTSNRFRREQDATADRIRRRQLEALAVAASEEEIALHNAITTFRFHGDHRQLLRAKTWLEKLLALGVAQGALAEAAACRYLSRFWYGACGKSADLGWPLWRLFCSSPIGRAAEREWRWKLLLRCLLRRPIPLTGSAAGP</sequence>
<gene>
    <name evidence="2" type="ORF">MECH1_V1_3025</name>
</gene>
<dbReference type="Gene3D" id="3.90.550.10">
    <property type="entry name" value="Spore Coat Polysaccharide Biosynthesis Protein SpsA, Chain A"/>
    <property type="match status" value="1"/>
</dbReference>
<evidence type="ECO:0000313" key="2">
    <source>
        <dbReference type="EMBL" id="CAL1241801.1"/>
    </source>
</evidence>
<dbReference type="Proteomes" id="UP001497493">
    <property type="component" value="Chromosome"/>
</dbReference>
<proteinExistence type="predicted"/>
<protein>
    <submittedName>
        <fullName evidence="2">Glycosyl transferase, group 2 family protein</fullName>
    </submittedName>
</protein>
<dbReference type="InterPro" id="IPR001173">
    <property type="entry name" value="Glyco_trans_2-like"/>
</dbReference>
<accession>A0ABP1CC31</accession>
<dbReference type="RefSeq" id="WP_348758287.1">
    <property type="nucleotide sequence ID" value="NZ_OZ026884.1"/>
</dbReference>
<dbReference type="SUPFAM" id="SSF53448">
    <property type="entry name" value="Nucleotide-diphospho-sugar transferases"/>
    <property type="match status" value="1"/>
</dbReference>
<reference evidence="2 3" key="1">
    <citation type="submission" date="2024-04" db="EMBL/GenBank/DDBJ databases">
        <authorList>
            <person name="Cremers G."/>
        </authorList>
    </citation>
    <scope>NUCLEOTIDE SEQUENCE [LARGE SCALE GENOMIC DNA]</scope>
    <source>
        <strain evidence="2">MeCH1-AG</strain>
    </source>
</reference>
<evidence type="ECO:0000313" key="3">
    <source>
        <dbReference type="Proteomes" id="UP001497493"/>
    </source>
</evidence>
<dbReference type="PANTHER" id="PTHR22916:SF3">
    <property type="entry name" value="UDP-GLCNAC:BETAGAL BETA-1,3-N-ACETYLGLUCOSAMINYLTRANSFERASE-LIKE PROTEIN 1"/>
    <property type="match status" value="1"/>
</dbReference>
<dbReference type="EMBL" id="OZ026884">
    <property type="protein sequence ID" value="CAL1241801.1"/>
    <property type="molecule type" value="Genomic_DNA"/>
</dbReference>